<dbReference type="Gene3D" id="3.40.50.300">
    <property type="entry name" value="P-loop containing nucleotide triphosphate hydrolases"/>
    <property type="match status" value="1"/>
</dbReference>
<evidence type="ECO:0000256" key="1">
    <source>
        <dbReference type="SAM" id="Phobius"/>
    </source>
</evidence>
<dbReference type="InterPro" id="IPR027417">
    <property type="entry name" value="P-loop_NTPase"/>
</dbReference>
<sequence>MADLGRIRARLLRWDAVITIGALALPFAVTSVLGFIWLYERGWFLWFIAACIGIGGAVYLVKRIARLRRRNPAEVSDTGLPPEDGVQPDPDWGERETAAFDAARDLIRRRIDVAVPWADLETLGREVVETVAARSGERAKGALDFTLPEALLLIERVASRFRADMREAVPFSDSVRLRTLVWIWRNRDRARHLARTGYGAWRVIRLIKNPPVGIMQEIDNLLAGGHSGHITAEAMALGQIILLEEVAKAAVDLYSGRLRFSDAELLEMQVADGARDHLRLAAPDAPLRIAVAGQTSAGKSTLINALLRLDRAETDAMATTDRATAHPIVLGGADCFLLDLPGLDGTAATDAVVQEALDTADMVLWVLRANRPARALDAKALDAWLRRAAADPARRTPRPVMVLSCIDTLLPDWPYPEHALPRQEALKVGEVVKAVAKELDVPMPIPVSAVEPDWNVAAVADALIGQLSEALMIQRNRARRAAGDRTGTVTELRRGTALVRRGLRGLASRFQDRRDTHEE</sequence>
<dbReference type="AlphaFoldDB" id="A0A1J0WKJ3"/>
<keyword evidence="1" id="KW-0812">Transmembrane</keyword>
<protein>
    <recommendedName>
        <fullName evidence="2">G domain-containing protein</fullName>
    </recommendedName>
</protein>
<feature type="domain" description="G" evidence="2">
    <location>
        <begin position="288"/>
        <end position="380"/>
    </location>
</feature>
<dbReference type="GO" id="GO:0005829">
    <property type="term" value="C:cytosol"/>
    <property type="evidence" value="ECO:0007669"/>
    <property type="project" value="TreeGrafter"/>
</dbReference>
<accession>A0A1J0WKJ3</accession>
<feature type="transmembrane region" description="Helical" evidence="1">
    <location>
        <begin position="43"/>
        <end position="61"/>
    </location>
</feature>
<dbReference type="SUPFAM" id="SSF52540">
    <property type="entry name" value="P-loop containing nucleoside triphosphate hydrolases"/>
    <property type="match status" value="1"/>
</dbReference>
<gene>
    <name evidence="3" type="ORF">BOO69_16580</name>
</gene>
<dbReference type="Proteomes" id="UP000181897">
    <property type="component" value="Chromosome"/>
</dbReference>
<keyword evidence="4" id="KW-1185">Reference proteome</keyword>
<dbReference type="GO" id="GO:0005525">
    <property type="term" value="F:GTP binding"/>
    <property type="evidence" value="ECO:0007669"/>
    <property type="project" value="InterPro"/>
</dbReference>
<reference evidence="3 4" key="1">
    <citation type="submission" date="2016-11" db="EMBL/GenBank/DDBJ databases">
        <title>Complete genome sequence of Sulfitobacter sp. AM1-D1, a toxic bacteria associated with marine dinoflagellate Alexandrium minutum in East China Sea.</title>
        <authorList>
            <person name="Yang Q."/>
            <person name="Zhang X."/>
            <person name="Tian X."/>
        </authorList>
    </citation>
    <scope>NUCLEOTIDE SEQUENCE [LARGE SCALE GENOMIC DNA]</scope>
    <source>
        <strain evidence="3 4">AM1-D1</strain>
    </source>
</reference>
<proteinExistence type="predicted"/>
<dbReference type="GO" id="GO:0002098">
    <property type="term" value="P:tRNA wobble uridine modification"/>
    <property type="evidence" value="ECO:0007669"/>
    <property type="project" value="TreeGrafter"/>
</dbReference>
<evidence type="ECO:0000313" key="3">
    <source>
        <dbReference type="EMBL" id="APE44836.1"/>
    </source>
</evidence>
<dbReference type="EMBL" id="CP018076">
    <property type="protein sequence ID" value="APE44836.1"/>
    <property type="molecule type" value="Genomic_DNA"/>
</dbReference>
<evidence type="ECO:0000313" key="4">
    <source>
        <dbReference type="Proteomes" id="UP000181897"/>
    </source>
</evidence>
<dbReference type="PANTHER" id="PTHR42714">
    <property type="entry name" value="TRNA MODIFICATION GTPASE GTPBP3"/>
    <property type="match status" value="1"/>
</dbReference>
<dbReference type="STRING" id="1917485.BOO69_16580"/>
<dbReference type="RefSeq" id="WP_071973181.1">
    <property type="nucleotide sequence ID" value="NZ_CP018076.1"/>
</dbReference>
<feature type="transmembrane region" description="Helical" evidence="1">
    <location>
        <begin position="12"/>
        <end position="37"/>
    </location>
</feature>
<keyword evidence="1" id="KW-1133">Transmembrane helix</keyword>
<dbReference type="InterPro" id="IPR006073">
    <property type="entry name" value="GTP-bd"/>
</dbReference>
<dbReference type="Pfam" id="PF01926">
    <property type="entry name" value="MMR_HSR1"/>
    <property type="match status" value="1"/>
</dbReference>
<name>A0A1J0WKJ3_9RHOB</name>
<keyword evidence="1" id="KW-0472">Membrane</keyword>
<dbReference type="GO" id="GO:0030488">
    <property type="term" value="P:tRNA methylation"/>
    <property type="evidence" value="ECO:0007669"/>
    <property type="project" value="TreeGrafter"/>
</dbReference>
<organism evidence="3 4">
    <name type="scientific">Sulfitobacter alexandrii</name>
    <dbReference type="NCBI Taxonomy" id="1917485"/>
    <lineage>
        <taxon>Bacteria</taxon>
        <taxon>Pseudomonadati</taxon>
        <taxon>Pseudomonadota</taxon>
        <taxon>Alphaproteobacteria</taxon>
        <taxon>Rhodobacterales</taxon>
        <taxon>Roseobacteraceae</taxon>
        <taxon>Sulfitobacter</taxon>
    </lineage>
</organism>
<evidence type="ECO:0000259" key="2">
    <source>
        <dbReference type="Pfam" id="PF01926"/>
    </source>
</evidence>
<dbReference type="KEGG" id="suam:BOO69_16580"/>
<dbReference type="PANTHER" id="PTHR42714:SF2">
    <property type="entry name" value="TRNA MODIFICATION GTPASE GTPBP3, MITOCHONDRIAL"/>
    <property type="match status" value="1"/>
</dbReference>